<organism evidence="2 3">
    <name type="scientific">Zingiber officinale</name>
    <name type="common">Ginger</name>
    <name type="synonym">Amomum zingiber</name>
    <dbReference type="NCBI Taxonomy" id="94328"/>
    <lineage>
        <taxon>Eukaryota</taxon>
        <taxon>Viridiplantae</taxon>
        <taxon>Streptophyta</taxon>
        <taxon>Embryophyta</taxon>
        <taxon>Tracheophyta</taxon>
        <taxon>Spermatophyta</taxon>
        <taxon>Magnoliopsida</taxon>
        <taxon>Liliopsida</taxon>
        <taxon>Zingiberales</taxon>
        <taxon>Zingiberaceae</taxon>
        <taxon>Zingiber</taxon>
    </lineage>
</organism>
<sequence length="198" mass="21534">MGVRMMDFKSLSQKIVKAVHYISEATYVQCQKGPYSSCNLPADAEQRQAFGKDGLEFNGAWNEILKWNRPTVDASLPCLSFSPLPRASIMLKAFMGKAMGLTDAELEARGTEIIDLTGTTPPSTTAPEPTIVHPEASHPMSASKARESSAQRSTPVGVMPIGLPLAPIPSEDWGIPLRITRKRHCSPRSDRHPSPSPP</sequence>
<dbReference type="EMBL" id="JACMSC010000014">
    <property type="protein sequence ID" value="KAG6490980.1"/>
    <property type="molecule type" value="Genomic_DNA"/>
</dbReference>
<gene>
    <name evidence="2" type="ORF">ZIOFF_052312</name>
</gene>
<feature type="region of interest" description="Disordered" evidence="1">
    <location>
        <begin position="179"/>
        <end position="198"/>
    </location>
</feature>
<accession>A0A8J5KIE6</accession>
<dbReference type="Proteomes" id="UP000734854">
    <property type="component" value="Unassembled WGS sequence"/>
</dbReference>
<evidence type="ECO:0000313" key="2">
    <source>
        <dbReference type="EMBL" id="KAG6490980.1"/>
    </source>
</evidence>
<keyword evidence="3" id="KW-1185">Reference proteome</keyword>
<dbReference type="AlphaFoldDB" id="A0A8J5KIE6"/>
<evidence type="ECO:0000313" key="3">
    <source>
        <dbReference type="Proteomes" id="UP000734854"/>
    </source>
</evidence>
<protein>
    <submittedName>
        <fullName evidence="2">Uncharacterized protein</fullName>
    </submittedName>
</protein>
<evidence type="ECO:0000256" key="1">
    <source>
        <dbReference type="SAM" id="MobiDB-lite"/>
    </source>
</evidence>
<proteinExistence type="predicted"/>
<reference evidence="2 3" key="1">
    <citation type="submission" date="2020-08" db="EMBL/GenBank/DDBJ databases">
        <title>Plant Genome Project.</title>
        <authorList>
            <person name="Zhang R.-G."/>
        </authorList>
    </citation>
    <scope>NUCLEOTIDE SEQUENCE [LARGE SCALE GENOMIC DNA]</scope>
    <source>
        <tissue evidence="2">Rhizome</tissue>
    </source>
</reference>
<feature type="compositionally biased region" description="Low complexity" evidence="1">
    <location>
        <begin position="117"/>
        <end position="130"/>
    </location>
</feature>
<comment type="caution">
    <text evidence="2">The sequence shown here is derived from an EMBL/GenBank/DDBJ whole genome shotgun (WGS) entry which is preliminary data.</text>
</comment>
<feature type="compositionally biased region" description="Basic and acidic residues" evidence="1">
    <location>
        <begin position="187"/>
        <end position="198"/>
    </location>
</feature>
<name>A0A8J5KIE6_ZINOF</name>
<feature type="region of interest" description="Disordered" evidence="1">
    <location>
        <begin position="115"/>
        <end position="154"/>
    </location>
</feature>